<comment type="caution">
    <text evidence="2">The sequence shown here is derived from an EMBL/GenBank/DDBJ whole genome shotgun (WGS) entry which is preliminary data.</text>
</comment>
<dbReference type="Proteomes" id="UP000037046">
    <property type="component" value="Unassembled WGS sequence"/>
</dbReference>
<feature type="compositionally biased region" description="Basic and acidic residues" evidence="1">
    <location>
        <begin position="247"/>
        <end position="259"/>
    </location>
</feature>
<evidence type="ECO:0000313" key="3">
    <source>
        <dbReference type="Proteomes" id="UP000037046"/>
    </source>
</evidence>
<organism evidence="2 3">
    <name type="scientific">Roseovarius tolerans</name>
    <dbReference type="NCBI Taxonomy" id="74031"/>
    <lineage>
        <taxon>Bacteria</taxon>
        <taxon>Pseudomonadati</taxon>
        <taxon>Pseudomonadota</taxon>
        <taxon>Alphaproteobacteria</taxon>
        <taxon>Rhodobacterales</taxon>
        <taxon>Roseobacteraceae</taxon>
        <taxon>Roseovarius</taxon>
    </lineage>
</organism>
<feature type="compositionally biased region" description="Basic and acidic residues" evidence="1">
    <location>
        <begin position="80"/>
        <end position="96"/>
    </location>
</feature>
<feature type="region of interest" description="Disordered" evidence="1">
    <location>
        <begin position="230"/>
        <end position="271"/>
    </location>
</feature>
<feature type="region of interest" description="Disordered" evidence="1">
    <location>
        <begin position="147"/>
        <end position="209"/>
    </location>
</feature>
<evidence type="ECO:0000313" key="2">
    <source>
        <dbReference type="EMBL" id="KNX40095.1"/>
    </source>
</evidence>
<accession>A0A0L6CR27</accession>
<feature type="region of interest" description="Disordered" evidence="1">
    <location>
        <begin position="1"/>
        <end position="106"/>
    </location>
</feature>
<name>A0A0L6CR27_9RHOB</name>
<protein>
    <submittedName>
        <fullName evidence="2">Uncharacterized protein</fullName>
    </submittedName>
</protein>
<sequence>MQHEHERFARGAVARPARQPPDLQRPGGQQGHAGRHAKRQCDPKQNGGQQGQKGEFVKPLHRWGRQPPRAAFDQPVAGKGGHDPPADHGDHQDRGPKAQPQPVALCRVSALRGLPVEEGVAGGKAREHHQHQQVTPVLACHDLAQDGEAQNDGKGQIDPGHKPRGHVCREGDRQSPAAPDQSQRPETPAHDRQTAGPVRHRGQEKSGDHRAEIAEQEFMGVPADRIECSGQHQMPRQHRHPKGHGQRRPDRRPEEERTEPIGQDGRTGPGPHLRGGCCGHCDAVLSVAIPASVRMRSSGMSWGCGWIVVSRAA</sequence>
<proteinExistence type="predicted"/>
<keyword evidence="3" id="KW-1185">Reference proteome</keyword>
<dbReference type="EMBL" id="LGVV01000070">
    <property type="protein sequence ID" value="KNX40095.1"/>
    <property type="molecule type" value="Genomic_DNA"/>
</dbReference>
<reference evidence="3" key="1">
    <citation type="submission" date="2015-07" db="EMBL/GenBank/DDBJ databases">
        <title>Draft Genome Sequence of Roseovarius tolerans EL-164, a producer of N-Acylated Alanine Methyl Esters (NAMEs).</title>
        <authorList>
            <person name="Voget S."/>
            <person name="Bruns H."/>
            <person name="Wagner-Doebler I."/>
            <person name="Schulz S."/>
            <person name="Daniel R."/>
        </authorList>
    </citation>
    <scope>NUCLEOTIDE SEQUENCE [LARGE SCALE GENOMIC DNA]</scope>
    <source>
        <strain evidence="3">EL-164</strain>
    </source>
</reference>
<gene>
    <name evidence="2" type="ORF">ROTO_33740</name>
</gene>
<evidence type="ECO:0000256" key="1">
    <source>
        <dbReference type="SAM" id="MobiDB-lite"/>
    </source>
</evidence>
<dbReference type="AlphaFoldDB" id="A0A0L6CR27"/>
<feature type="compositionally biased region" description="Basic residues" evidence="1">
    <location>
        <begin position="235"/>
        <end position="246"/>
    </location>
</feature>